<evidence type="ECO:0000313" key="15">
    <source>
        <dbReference type="EMBL" id="KIC70988.1"/>
    </source>
</evidence>
<dbReference type="GO" id="GO:0004813">
    <property type="term" value="F:alanine-tRNA ligase activity"/>
    <property type="evidence" value="ECO:0007669"/>
    <property type="project" value="UniProtKB-UniRule"/>
</dbReference>
<keyword evidence="13" id="KW-0175">Coiled coil</keyword>
<dbReference type="SUPFAM" id="SSF55186">
    <property type="entry name" value="ThrRS/AlaRS common domain"/>
    <property type="match status" value="1"/>
</dbReference>
<feature type="binding site" evidence="12">
    <location>
        <position position="569"/>
    </location>
    <ligand>
        <name>Zn(2+)</name>
        <dbReference type="ChEBI" id="CHEBI:29105"/>
    </ligand>
</feature>
<comment type="function">
    <text evidence="12">Catalyzes the attachment of alanine to tRNA(Ala) in a two-step reaction: alanine is first activated by ATP to form Ala-AMP and then transferred to the acceptor end of tRNA(Ala). Also edits incorrectly charged Ser-tRNA(Ala) and Gly-tRNA(Ala) via its editing domain.</text>
</comment>
<keyword evidence="10 12" id="KW-0648">Protein biosynthesis</keyword>
<dbReference type="GO" id="GO:0006419">
    <property type="term" value="P:alanyl-tRNA aminoacylation"/>
    <property type="evidence" value="ECO:0007669"/>
    <property type="project" value="UniProtKB-UniRule"/>
</dbReference>
<dbReference type="GO" id="GO:0000049">
    <property type="term" value="F:tRNA binding"/>
    <property type="evidence" value="ECO:0007669"/>
    <property type="project" value="UniProtKB-KW"/>
</dbReference>
<dbReference type="Proteomes" id="UP000031465">
    <property type="component" value="Unassembled WGS sequence"/>
</dbReference>
<dbReference type="AlphaFoldDB" id="A0A0C1H7W6"/>
<dbReference type="InterPro" id="IPR018163">
    <property type="entry name" value="Thr/Ala-tRNA-synth_IIc_edit"/>
</dbReference>
<dbReference type="FunFam" id="3.30.980.10:FF:000004">
    <property type="entry name" value="Alanine--tRNA ligase, cytoplasmic"/>
    <property type="match status" value="1"/>
</dbReference>
<evidence type="ECO:0000256" key="12">
    <source>
        <dbReference type="HAMAP-Rule" id="MF_00036"/>
    </source>
</evidence>
<dbReference type="InterPro" id="IPR023033">
    <property type="entry name" value="Ala_tRNA_ligase_euk/bac"/>
</dbReference>
<comment type="cofactor">
    <cofactor evidence="12">
        <name>Zn(2+)</name>
        <dbReference type="ChEBI" id="CHEBI:29105"/>
    </cofactor>
    <text evidence="12">Binds 1 zinc ion per subunit.</text>
</comment>
<evidence type="ECO:0000256" key="13">
    <source>
        <dbReference type="SAM" id="Coils"/>
    </source>
</evidence>
<feature type="binding site" evidence="12">
    <location>
        <position position="667"/>
    </location>
    <ligand>
        <name>Zn(2+)</name>
        <dbReference type="ChEBI" id="CHEBI:29105"/>
    </ligand>
</feature>
<gene>
    <name evidence="12 15" type="primary">alaS</name>
    <name evidence="15" type="ORF">DB44_FB00010</name>
</gene>
<dbReference type="PRINTS" id="PR00980">
    <property type="entry name" value="TRNASYNTHALA"/>
</dbReference>
<dbReference type="InterPro" id="IPR050058">
    <property type="entry name" value="Ala-tRNA_ligase"/>
</dbReference>
<evidence type="ECO:0000256" key="9">
    <source>
        <dbReference type="ARBA" id="ARBA00022884"/>
    </source>
</evidence>
<dbReference type="FunFam" id="3.10.310.40:FF:000001">
    <property type="entry name" value="Alanine--tRNA ligase"/>
    <property type="match status" value="1"/>
</dbReference>
<dbReference type="InterPro" id="IPR018165">
    <property type="entry name" value="Ala-tRNA-synth_IIc_core"/>
</dbReference>
<evidence type="ECO:0000256" key="6">
    <source>
        <dbReference type="ARBA" id="ARBA00022741"/>
    </source>
</evidence>
<keyword evidence="11 12" id="KW-0030">Aminoacyl-tRNA synthetase</keyword>
<dbReference type="InterPro" id="IPR003156">
    <property type="entry name" value="DHHA1_dom"/>
</dbReference>
<evidence type="ECO:0000256" key="8">
    <source>
        <dbReference type="ARBA" id="ARBA00022840"/>
    </source>
</evidence>
<evidence type="ECO:0000259" key="14">
    <source>
        <dbReference type="PROSITE" id="PS50860"/>
    </source>
</evidence>
<sequence length="879" mass="99191">MMLTQSIRRQFLEYFKKHQHQIVSSSSVLPHDDPTLLFNNAGMNQFKDVFLGKSYRDYNRAATSQKCIRVGGKHNDLENVGHTSRHLTFFEMLGNFSFGDYFKTQAIQFAWEVSTQVFGFEPERIWPTVFREDDEAFELWTQYVPAERITRFGEKDNFWAMGDTGPCGPCSELLYDRGSDYGNATKPSEDSSGERFLEFWNLVFMQFNRQTSGIQNPLPKPSIDTGAGLERVINLKMGVNSVFETDILRSIIAQIEFLSGIAYHPQDQQSAAFRVIADHLRCLSFAIADGVQPSNVDRGYVLRKVLRRAVRYGRTLKFEKPFLAEVLPQLVSTMGSDYPELVKGQDRIAEILTIEEEAFIRTLKRGGNILNQVIEKSRASHQIISGDDAFKLKDTYGLPIEEILLIAKDSELKVDEPRYQQLEEEAKQRSRHVHKTVHQIAGENIFADFVKVRGETKFAGFTQNSLKSSVVGLFVNGEFVEEMQSGQEGLVFLSETPFYAEMGGQVGDTGTLENSNSTFIVEDCVVPYKGLIAHKGKLNTGSLKNGEMITASIDKKRRQKIANNHTATHLLHWALHQILGEHIKQAGSVVDPQRLRFDFSHHKALSLEESRQIEDLVNQKIRENLPVKCYEIKYEEAQKKEDIKQFFGEKYGSTVRVIDIDYSKELCGGTHTSALGNIGLFKILKESGIAAGIRRIEAVTGAEAELLQRQDEDLLRTLAQQLKVPIHQVLEKLEKLQEENKQFIAELKEIKKKELNVLIDGFIKKIEQLGNISVLILETALSVEELRLCVDLISDQIPSAVIILGATFPDKCQILVKISDDLVKQGINANEIIKILMPIVEGSGGGKQHTAQGGGKKPAMLGEAFKQIRIYLKEKINVK</sequence>
<evidence type="ECO:0000256" key="5">
    <source>
        <dbReference type="ARBA" id="ARBA00022723"/>
    </source>
</evidence>
<evidence type="ECO:0000256" key="2">
    <source>
        <dbReference type="ARBA" id="ARBA00022490"/>
    </source>
</evidence>
<feature type="coiled-coil region" evidence="13">
    <location>
        <begin position="726"/>
        <end position="753"/>
    </location>
</feature>
<dbReference type="GO" id="GO:0002161">
    <property type="term" value="F:aminoacyl-tRNA deacylase activity"/>
    <property type="evidence" value="ECO:0007669"/>
    <property type="project" value="TreeGrafter"/>
</dbReference>
<reference evidence="15 16" key="1">
    <citation type="journal article" date="2014" name="Mol. Biol. Evol.">
        <title>Massive expansion of Ubiquitination-related gene families within the Chlamydiae.</title>
        <authorList>
            <person name="Domman D."/>
            <person name="Collingro A."/>
            <person name="Lagkouvardos I."/>
            <person name="Gehre L."/>
            <person name="Weinmaier T."/>
            <person name="Rattei T."/>
            <person name="Subtil A."/>
            <person name="Horn M."/>
        </authorList>
    </citation>
    <scope>NUCLEOTIDE SEQUENCE [LARGE SCALE GENOMIC DNA]</scope>
    <source>
        <strain evidence="15 16">EI2</strain>
    </source>
</reference>
<accession>A0A0C1H7W6</accession>
<comment type="similarity">
    <text evidence="1 12">Belongs to the class-II aminoacyl-tRNA synthetase family.</text>
</comment>
<keyword evidence="7 12" id="KW-0862">Zinc</keyword>
<keyword evidence="5 12" id="KW-0479">Metal-binding</keyword>
<comment type="domain">
    <text evidence="12">Consists of three domains; the N-terminal catalytic domain, the editing domain and the C-terminal C-Ala domain. The editing domain removes incorrectly charged amino acids, while the C-Ala domain, along with tRNA(Ala), serves as a bridge to cooperatively bring together the editing and aminoacylation centers thus stimulating deacylation of misacylated tRNAs.</text>
</comment>
<feature type="binding site" evidence="12">
    <location>
        <position position="565"/>
    </location>
    <ligand>
        <name>Zn(2+)</name>
        <dbReference type="ChEBI" id="CHEBI:29105"/>
    </ligand>
</feature>
<comment type="caution">
    <text evidence="15">The sequence shown here is derived from an EMBL/GenBank/DDBJ whole genome shotgun (WGS) entry which is preliminary data.</text>
</comment>
<evidence type="ECO:0000256" key="3">
    <source>
        <dbReference type="ARBA" id="ARBA00022555"/>
    </source>
</evidence>
<evidence type="ECO:0000256" key="10">
    <source>
        <dbReference type="ARBA" id="ARBA00022917"/>
    </source>
</evidence>
<dbReference type="InterPro" id="IPR012947">
    <property type="entry name" value="tRNA_SAD"/>
</dbReference>
<feature type="binding site" evidence="12">
    <location>
        <position position="671"/>
    </location>
    <ligand>
        <name>Zn(2+)</name>
        <dbReference type="ChEBI" id="CHEBI:29105"/>
    </ligand>
</feature>
<protein>
    <recommendedName>
        <fullName evidence="12">Alanine--tRNA ligase</fullName>
        <ecNumber evidence="12">6.1.1.7</ecNumber>
    </recommendedName>
    <alternativeName>
        <fullName evidence="12">Alanyl-tRNA synthetase</fullName>
        <shortName evidence="12">AlaRS</shortName>
    </alternativeName>
</protein>
<comment type="catalytic activity">
    <reaction evidence="12">
        <text>tRNA(Ala) + L-alanine + ATP = L-alanyl-tRNA(Ala) + AMP + diphosphate</text>
        <dbReference type="Rhea" id="RHEA:12540"/>
        <dbReference type="Rhea" id="RHEA-COMP:9657"/>
        <dbReference type="Rhea" id="RHEA-COMP:9923"/>
        <dbReference type="ChEBI" id="CHEBI:30616"/>
        <dbReference type="ChEBI" id="CHEBI:33019"/>
        <dbReference type="ChEBI" id="CHEBI:57972"/>
        <dbReference type="ChEBI" id="CHEBI:78442"/>
        <dbReference type="ChEBI" id="CHEBI:78497"/>
        <dbReference type="ChEBI" id="CHEBI:456215"/>
        <dbReference type="EC" id="6.1.1.7"/>
    </reaction>
</comment>
<dbReference type="GO" id="GO:0008270">
    <property type="term" value="F:zinc ion binding"/>
    <property type="evidence" value="ECO:0007669"/>
    <property type="project" value="UniProtKB-UniRule"/>
</dbReference>
<organism evidence="15 16">
    <name type="scientific">Candidatus Protochlamydia amoebophila</name>
    <dbReference type="NCBI Taxonomy" id="362787"/>
    <lineage>
        <taxon>Bacteria</taxon>
        <taxon>Pseudomonadati</taxon>
        <taxon>Chlamydiota</taxon>
        <taxon>Chlamydiia</taxon>
        <taxon>Parachlamydiales</taxon>
        <taxon>Parachlamydiaceae</taxon>
        <taxon>Candidatus Protochlamydia</taxon>
    </lineage>
</organism>
<dbReference type="Pfam" id="PF07973">
    <property type="entry name" value="tRNA_SAD"/>
    <property type="match status" value="1"/>
</dbReference>
<dbReference type="PATRIC" id="fig|362787.3.peg.1807"/>
<evidence type="ECO:0000256" key="1">
    <source>
        <dbReference type="ARBA" id="ARBA00008226"/>
    </source>
</evidence>
<evidence type="ECO:0000256" key="4">
    <source>
        <dbReference type="ARBA" id="ARBA00022598"/>
    </source>
</evidence>
<evidence type="ECO:0000256" key="7">
    <source>
        <dbReference type="ARBA" id="ARBA00022833"/>
    </source>
</evidence>
<dbReference type="SMART" id="SM00863">
    <property type="entry name" value="tRNA_SAD"/>
    <property type="match status" value="1"/>
</dbReference>
<evidence type="ECO:0000313" key="16">
    <source>
        <dbReference type="Proteomes" id="UP000031465"/>
    </source>
</evidence>
<dbReference type="GO" id="GO:0005524">
    <property type="term" value="F:ATP binding"/>
    <property type="evidence" value="ECO:0007669"/>
    <property type="project" value="UniProtKB-UniRule"/>
</dbReference>
<dbReference type="EC" id="6.1.1.7" evidence="12"/>
<dbReference type="Gene3D" id="6.10.250.550">
    <property type="match status" value="1"/>
</dbReference>
<dbReference type="Pfam" id="PF02272">
    <property type="entry name" value="DHHA1"/>
    <property type="match status" value="1"/>
</dbReference>
<keyword evidence="2 12" id="KW-0963">Cytoplasm</keyword>
<dbReference type="Gene3D" id="3.30.54.20">
    <property type="match status" value="1"/>
</dbReference>
<dbReference type="FunFam" id="2.40.30.130:FF:000001">
    <property type="entry name" value="Alanine--tRNA ligase"/>
    <property type="match status" value="1"/>
</dbReference>
<proteinExistence type="inferred from homology"/>
<evidence type="ECO:0000256" key="11">
    <source>
        <dbReference type="ARBA" id="ARBA00023146"/>
    </source>
</evidence>
<dbReference type="InterPro" id="IPR009000">
    <property type="entry name" value="Transl_B-barrel_sf"/>
</dbReference>
<dbReference type="FunFam" id="3.30.930.10:FF:000004">
    <property type="entry name" value="Alanine--tRNA ligase"/>
    <property type="match status" value="1"/>
</dbReference>
<dbReference type="SUPFAM" id="SSF101353">
    <property type="entry name" value="Putative anticodon-binding domain of alanyl-tRNA synthetase (AlaRS)"/>
    <property type="match status" value="1"/>
</dbReference>
<keyword evidence="3 12" id="KW-0820">tRNA-binding</keyword>
<dbReference type="SUPFAM" id="SSF50447">
    <property type="entry name" value="Translation proteins"/>
    <property type="match status" value="1"/>
</dbReference>
<dbReference type="HAMAP" id="MF_00036_B">
    <property type="entry name" value="Ala_tRNA_synth_B"/>
    <property type="match status" value="1"/>
</dbReference>
<dbReference type="GO" id="GO:0005829">
    <property type="term" value="C:cytosol"/>
    <property type="evidence" value="ECO:0007669"/>
    <property type="project" value="TreeGrafter"/>
</dbReference>
<dbReference type="Pfam" id="PF01411">
    <property type="entry name" value="tRNA-synt_2c"/>
    <property type="match status" value="1"/>
</dbReference>
<dbReference type="Gene3D" id="2.40.30.130">
    <property type="match status" value="1"/>
</dbReference>
<comment type="subcellular location">
    <subcellularLocation>
        <location evidence="12">Cytoplasm</location>
    </subcellularLocation>
</comment>
<dbReference type="PROSITE" id="PS50860">
    <property type="entry name" value="AA_TRNA_LIGASE_II_ALA"/>
    <property type="match status" value="1"/>
</dbReference>
<keyword evidence="4 12" id="KW-0436">Ligase</keyword>
<dbReference type="EMBL" id="JSAN01000124">
    <property type="protein sequence ID" value="KIC70988.1"/>
    <property type="molecule type" value="Genomic_DNA"/>
</dbReference>
<keyword evidence="8 12" id="KW-0067">ATP-binding</keyword>
<dbReference type="PANTHER" id="PTHR11777">
    <property type="entry name" value="ALANYL-TRNA SYNTHETASE"/>
    <property type="match status" value="1"/>
</dbReference>
<keyword evidence="9 12" id="KW-0694">RNA-binding</keyword>
<name>A0A0C1H7W6_9BACT</name>
<dbReference type="NCBIfam" id="TIGR00344">
    <property type="entry name" value="alaS"/>
    <property type="match status" value="1"/>
</dbReference>
<dbReference type="InterPro" id="IPR018164">
    <property type="entry name" value="Ala-tRNA-synth_IIc_N"/>
</dbReference>
<keyword evidence="6 12" id="KW-0547">Nucleotide-binding</keyword>
<feature type="domain" description="Alanyl-transfer RNA synthetases family profile" evidence="14">
    <location>
        <begin position="2"/>
        <end position="710"/>
    </location>
</feature>
<dbReference type="PANTHER" id="PTHR11777:SF9">
    <property type="entry name" value="ALANINE--TRNA LIGASE, CYTOPLASMIC"/>
    <property type="match status" value="1"/>
</dbReference>
<dbReference type="Gene3D" id="3.30.980.10">
    <property type="entry name" value="Threonyl-trna Synthetase, Chain A, domain 2"/>
    <property type="match status" value="1"/>
</dbReference>
<dbReference type="InterPro" id="IPR018162">
    <property type="entry name" value="Ala-tRNA-ligase_IIc_anticod-bd"/>
</dbReference>
<dbReference type="SUPFAM" id="SSF55681">
    <property type="entry name" value="Class II aaRS and biotin synthetases"/>
    <property type="match status" value="1"/>
</dbReference>
<dbReference type="InterPro" id="IPR045864">
    <property type="entry name" value="aa-tRNA-synth_II/BPL/LPL"/>
</dbReference>
<dbReference type="CDD" id="cd00673">
    <property type="entry name" value="AlaRS_core"/>
    <property type="match status" value="1"/>
</dbReference>
<dbReference type="InterPro" id="IPR002318">
    <property type="entry name" value="Ala-tRNA-lgiase_IIc"/>
</dbReference>
<dbReference type="Gene3D" id="3.10.310.40">
    <property type="match status" value="1"/>
</dbReference>
<dbReference type="Gene3D" id="3.30.930.10">
    <property type="entry name" value="Bira Bifunctional Protein, Domain 2"/>
    <property type="match status" value="1"/>
</dbReference>